<comment type="subcellular location">
    <subcellularLocation>
        <location evidence="1">Nucleus</location>
    </subcellularLocation>
</comment>
<dbReference type="Proteomes" id="UP000016930">
    <property type="component" value="Unassembled WGS sequence"/>
</dbReference>
<dbReference type="SUPFAM" id="SSF53098">
    <property type="entry name" value="Ribonuclease H-like"/>
    <property type="match status" value="1"/>
</dbReference>
<protein>
    <recommendedName>
        <fullName evidence="6">HAT C-terminal dimerisation domain-containing protein</fullName>
    </recommendedName>
</protein>
<dbReference type="InterPro" id="IPR008906">
    <property type="entry name" value="HATC_C_dom"/>
</dbReference>
<dbReference type="GO" id="GO:0046983">
    <property type="term" value="F:protein dimerization activity"/>
    <property type="evidence" value="ECO:0007669"/>
    <property type="project" value="InterPro"/>
</dbReference>
<keyword evidence="2" id="KW-0479">Metal-binding</keyword>
<dbReference type="InterPro" id="IPR012337">
    <property type="entry name" value="RNaseH-like_sf"/>
</dbReference>
<gene>
    <name evidence="7" type="ORF">CERSUDRAFT_96327</name>
</gene>
<dbReference type="EMBL" id="KB445799">
    <property type="protein sequence ID" value="EMD36101.1"/>
    <property type="molecule type" value="Genomic_DNA"/>
</dbReference>
<organism evidence="7 8">
    <name type="scientific">Ceriporiopsis subvermispora (strain B)</name>
    <name type="common">White-rot fungus</name>
    <name type="synonym">Gelatoporia subvermispora</name>
    <dbReference type="NCBI Taxonomy" id="914234"/>
    <lineage>
        <taxon>Eukaryota</taxon>
        <taxon>Fungi</taxon>
        <taxon>Dikarya</taxon>
        <taxon>Basidiomycota</taxon>
        <taxon>Agaricomycotina</taxon>
        <taxon>Agaricomycetes</taxon>
        <taxon>Polyporales</taxon>
        <taxon>Gelatoporiaceae</taxon>
        <taxon>Gelatoporia</taxon>
    </lineage>
</organism>
<dbReference type="Pfam" id="PF05699">
    <property type="entry name" value="Dimer_Tnp_hAT"/>
    <property type="match status" value="1"/>
</dbReference>
<accession>M2RBD8</accession>
<dbReference type="OrthoDB" id="3262464at2759"/>
<dbReference type="AlphaFoldDB" id="M2RBD8"/>
<dbReference type="PANTHER" id="PTHR46481">
    <property type="entry name" value="ZINC FINGER BED DOMAIN-CONTAINING PROTEIN 4"/>
    <property type="match status" value="1"/>
</dbReference>
<dbReference type="GO" id="GO:0008270">
    <property type="term" value="F:zinc ion binding"/>
    <property type="evidence" value="ECO:0007669"/>
    <property type="project" value="UniProtKB-KW"/>
</dbReference>
<dbReference type="InterPro" id="IPR052035">
    <property type="entry name" value="ZnF_BED_domain_contain"/>
</dbReference>
<dbReference type="STRING" id="914234.M2RBD8"/>
<keyword evidence="8" id="KW-1185">Reference proteome</keyword>
<proteinExistence type="predicted"/>
<keyword evidence="5" id="KW-0539">Nucleus</keyword>
<feature type="domain" description="HAT C-terminal dimerisation" evidence="6">
    <location>
        <begin position="254"/>
        <end position="307"/>
    </location>
</feature>
<evidence type="ECO:0000259" key="6">
    <source>
        <dbReference type="Pfam" id="PF05699"/>
    </source>
</evidence>
<evidence type="ECO:0000256" key="1">
    <source>
        <dbReference type="ARBA" id="ARBA00004123"/>
    </source>
</evidence>
<dbReference type="HOGENOM" id="CLU_823864_0_0_1"/>
<sequence>MPRRTLTVPQSIINAYRSSSTALLKDVQSALGRVPFTVDVWQGYHGRFLAVTVHYYAQDGDHRLQLQSRLLIFCRLEVDNTAEPWARSFLQIIKEAGLDQKIGSITMKSDTTNDAQMVSLENIFADEGIHLAQDASQDCQACVAVLERDVAQLVHWLPEDTLQAREWIVDVMTAFATARRHHPPPLQQSPLPFLRSLVSSSRSSTPFPRVAPILLANAADGLVSSAERPAQPNEEFKVTEEEALQLDKINAAQELERYLDKRLLRDNELNPVIYWENQESRYPLLFKVALDVLPVQASVVSCKRLFFDKKERGAQQQLEDRLGMRKARYLQRESFDR</sequence>
<keyword evidence="4" id="KW-0862">Zinc</keyword>
<dbReference type="GO" id="GO:0005634">
    <property type="term" value="C:nucleus"/>
    <property type="evidence" value="ECO:0007669"/>
    <property type="project" value="UniProtKB-SubCell"/>
</dbReference>
<evidence type="ECO:0000256" key="2">
    <source>
        <dbReference type="ARBA" id="ARBA00022723"/>
    </source>
</evidence>
<reference evidence="7 8" key="1">
    <citation type="journal article" date="2012" name="Proc. Natl. Acad. Sci. U.S.A.">
        <title>Comparative genomics of Ceriporiopsis subvermispora and Phanerochaete chrysosporium provide insight into selective ligninolysis.</title>
        <authorList>
            <person name="Fernandez-Fueyo E."/>
            <person name="Ruiz-Duenas F.J."/>
            <person name="Ferreira P."/>
            <person name="Floudas D."/>
            <person name="Hibbett D.S."/>
            <person name="Canessa P."/>
            <person name="Larrondo L.F."/>
            <person name="James T.Y."/>
            <person name="Seelenfreund D."/>
            <person name="Lobos S."/>
            <person name="Polanco R."/>
            <person name="Tello M."/>
            <person name="Honda Y."/>
            <person name="Watanabe T."/>
            <person name="Watanabe T."/>
            <person name="Ryu J.S."/>
            <person name="Kubicek C.P."/>
            <person name="Schmoll M."/>
            <person name="Gaskell J."/>
            <person name="Hammel K.E."/>
            <person name="St John F.J."/>
            <person name="Vanden Wymelenberg A."/>
            <person name="Sabat G."/>
            <person name="Splinter BonDurant S."/>
            <person name="Syed K."/>
            <person name="Yadav J.S."/>
            <person name="Doddapaneni H."/>
            <person name="Subramanian V."/>
            <person name="Lavin J.L."/>
            <person name="Oguiza J.A."/>
            <person name="Perez G."/>
            <person name="Pisabarro A.G."/>
            <person name="Ramirez L."/>
            <person name="Santoyo F."/>
            <person name="Master E."/>
            <person name="Coutinho P.M."/>
            <person name="Henrissat B."/>
            <person name="Lombard V."/>
            <person name="Magnuson J.K."/>
            <person name="Kuees U."/>
            <person name="Hori C."/>
            <person name="Igarashi K."/>
            <person name="Samejima M."/>
            <person name="Held B.W."/>
            <person name="Barry K.W."/>
            <person name="LaButti K.M."/>
            <person name="Lapidus A."/>
            <person name="Lindquist E.A."/>
            <person name="Lucas S.M."/>
            <person name="Riley R."/>
            <person name="Salamov A.A."/>
            <person name="Hoffmeister D."/>
            <person name="Schwenk D."/>
            <person name="Hadar Y."/>
            <person name="Yarden O."/>
            <person name="de Vries R.P."/>
            <person name="Wiebenga A."/>
            <person name="Stenlid J."/>
            <person name="Eastwood D."/>
            <person name="Grigoriev I.V."/>
            <person name="Berka R.M."/>
            <person name="Blanchette R.A."/>
            <person name="Kersten P."/>
            <person name="Martinez A.T."/>
            <person name="Vicuna R."/>
            <person name="Cullen D."/>
        </authorList>
    </citation>
    <scope>NUCLEOTIDE SEQUENCE [LARGE SCALE GENOMIC DNA]</scope>
    <source>
        <strain evidence="7 8">B</strain>
    </source>
</reference>
<evidence type="ECO:0000256" key="3">
    <source>
        <dbReference type="ARBA" id="ARBA00022771"/>
    </source>
</evidence>
<evidence type="ECO:0000313" key="8">
    <source>
        <dbReference type="Proteomes" id="UP000016930"/>
    </source>
</evidence>
<keyword evidence="3" id="KW-0863">Zinc-finger</keyword>
<dbReference type="PANTHER" id="PTHR46481:SF10">
    <property type="entry name" value="ZINC FINGER BED DOMAIN-CONTAINING PROTEIN 39"/>
    <property type="match status" value="1"/>
</dbReference>
<name>M2RBD8_CERS8</name>
<evidence type="ECO:0000313" key="7">
    <source>
        <dbReference type="EMBL" id="EMD36101.1"/>
    </source>
</evidence>
<evidence type="ECO:0000256" key="5">
    <source>
        <dbReference type="ARBA" id="ARBA00023242"/>
    </source>
</evidence>
<evidence type="ECO:0000256" key="4">
    <source>
        <dbReference type="ARBA" id="ARBA00022833"/>
    </source>
</evidence>